<evidence type="ECO:0000256" key="1">
    <source>
        <dbReference type="ARBA" id="ARBA00004496"/>
    </source>
</evidence>
<dbReference type="FunFam" id="2.60.40.1260:FF:000003">
    <property type="entry name" value="Intermediate filament protein A"/>
    <property type="match status" value="1"/>
</dbReference>
<evidence type="ECO:0000259" key="10">
    <source>
        <dbReference type="PROSITE" id="PS51842"/>
    </source>
</evidence>
<comment type="caution">
    <text evidence="11">The sequence shown here is derived from an EMBL/GenBank/DDBJ whole genome shotgun (WGS) entry which is preliminary data.</text>
</comment>
<name>A0A6A5FXB3_CAERE</name>
<organism evidence="11 12">
    <name type="scientific">Caenorhabditis remanei</name>
    <name type="common">Caenorhabditis vulgaris</name>
    <dbReference type="NCBI Taxonomy" id="31234"/>
    <lineage>
        <taxon>Eukaryota</taxon>
        <taxon>Metazoa</taxon>
        <taxon>Ecdysozoa</taxon>
        <taxon>Nematoda</taxon>
        <taxon>Chromadorea</taxon>
        <taxon>Rhabditida</taxon>
        <taxon>Rhabditina</taxon>
        <taxon>Rhabditomorpha</taxon>
        <taxon>Rhabditoidea</taxon>
        <taxon>Rhabditidae</taxon>
        <taxon>Peloderinae</taxon>
        <taxon>Caenorhabditis</taxon>
    </lineage>
</organism>
<proteinExistence type="inferred from homology"/>
<dbReference type="Gene3D" id="1.20.5.500">
    <property type="entry name" value="Single helix bin"/>
    <property type="match status" value="1"/>
</dbReference>
<feature type="compositionally biased region" description="Basic and acidic residues" evidence="8">
    <location>
        <begin position="54"/>
        <end position="65"/>
    </location>
</feature>
<dbReference type="Gene3D" id="2.60.40.1260">
    <property type="entry name" value="Lamin Tail domain"/>
    <property type="match status" value="1"/>
</dbReference>
<dbReference type="FunFam" id="1.20.5.1160:FF:000016">
    <property type="entry name" value="Intermediate filament protein A"/>
    <property type="match status" value="1"/>
</dbReference>
<keyword evidence="3 5" id="KW-0403">Intermediate filament</keyword>
<evidence type="ECO:0000256" key="3">
    <source>
        <dbReference type="ARBA" id="ARBA00022754"/>
    </source>
</evidence>
<evidence type="ECO:0000256" key="5">
    <source>
        <dbReference type="PIRNR" id="PIRNR005546"/>
    </source>
</evidence>
<keyword evidence="4 5" id="KW-0175">Coiled coil</keyword>
<evidence type="ECO:0000259" key="9">
    <source>
        <dbReference type="PROSITE" id="PS51841"/>
    </source>
</evidence>
<dbReference type="SUPFAM" id="SSF74853">
    <property type="entry name" value="Lamin A/C globular tail domain"/>
    <property type="match status" value="1"/>
</dbReference>
<dbReference type="PROSITE" id="PS00226">
    <property type="entry name" value="IF_ROD_1"/>
    <property type="match status" value="1"/>
</dbReference>
<dbReference type="GO" id="GO:0051664">
    <property type="term" value="P:nuclear pore localization"/>
    <property type="evidence" value="ECO:0007669"/>
    <property type="project" value="TreeGrafter"/>
</dbReference>
<dbReference type="GO" id="GO:0005882">
    <property type="term" value="C:intermediate filament"/>
    <property type="evidence" value="ECO:0007669"/>
    <property type="project" value="UniProtKB-UniRule"/>
</dbReference>
<dbReference type="AlphaFoldDB" id="A0A6A5FXB3"/>
<reference evidence="11 12" key="1">
    <citation type="submission" date="2019-12" db="EMBL/GenBank/DDBJ databases">
        <title>Chromosome-level assembly of the Caenorhabditis remanei genome.</title>
        <authorList>
            <person name="Teterina A.A."/>
            <person name="Willis J.H."/>
            <person name="Phillips P.C."/>
        </authorList>
    </citation>
    <scope>NUCLEOTIDE SEQUENCE [LARGE SCALE GENOMIC DNA]</scope>
    <source>
        <strain evidence="11 12">PX506</strain>
        <tissue evidence="11">Whole organism</tissue>
    </source>
</reference>
<dbReference type="RefSeq" id="XP_003109484.2">
    <property type="nucleotide sequence ID" value="XM_003109436.2"/>
</dbReference>
<dbReference type="PIRSF" id="PIRSF005546">
    <property type="entry name" value="Intermed_filamnt_Ifb-2"/>
    <property type="match status" value="1"/>
</dbReference>
<dbReference type="Proteomes" id="UP000483820">
    <property type="component" value="Chromosome X"/>
</dbReference>
<feature type="compositionally biased region" description="Basic and acidic residues" evidence="8">
    <location>
        <begin position="26"/>
        <end position="36"/>
    </location>
</feature>
<keyword evidence="2" id="KW-0963">Cytoplasm</keyword>
<dbReference type="KEGG" id="crq:GCK72_023752"/>
<dbReference type="Pfam" id="PF00038">
    <property type="entry name" value="Filament"/>
    <property type="match status" value="1"/>
</dbReference>
<dbReference type="GO" id="GO:0005737">
    <property type="term" value="C:cytoplasm"/>
    <property type="evidence" value="ECO:0007669"/>
    <property type="project" value="UniProtKB-SubCell"/>
</dbReference>
<dbReference type="InterPro" id="IPR001322">
    <property type="entry name" value="Lamin_tail_dom"/>
</dbReference>
<dbReference type="FunFam" id="1.20.5.170:FF:000058">
    <property type="entry name" value="Intermediate filament protein B"/>
    <property type="match status" value="1"/>
</dbReference>
<evidence type="ECO:0000256" key="8">
    <source>
        <dbReference type="SAM" id="MobiDB-lite"/>
    </source>
</evidence>
<dbReference type="FunFam" id="1.20.5.1160:FF:000023">
    <property type="entry name" value="Intermediate filament protein ifa-1"/>
    <property type="match status" value="1"/>
</dbReference>
<dbReference type="InterPro" id="IPR018039">
    <property type="entry name" value="IF_conserved"/>
</dbReference>
<dbReference type="InterPro" id="IPR016451">
    <property type="entry name" value="Intermed_filament_ifa/ifb"/>
</dbReference>
<dbReference type="GO" id="GO:0007097">
    <property type="term" value="P:nuclear migration"/>
    <property type="evidence" value="ECO:0007669"/>
    <property type="project" value="TreeGrafter"/>
</dbReference>
<gene>
    <name evidence="11" type="ORF">GCK72_023752</name>
</gene>
<dbReference type="GO" id="GO:0031507">
    <property type="term" value="P:heterochromatin formation"/>
    <property type="evidence" value="ECO:0007669"/>
    <property type="project" value="TreeGrafter"/>
</dbReference>
<dbReference type="InterPro" id="IPR036415">
    <property type="entry name" value="Lamin_tail_dom_sf"/>
</dbReference>
<dbReference type="GO" id="GO:0005652">
    <property type="term" value="C:nuclear lamina"/>
    <property type="evidence" value="ECO:0007669"/>
    <property type="project" value="TreeGrafter"/>
</dbReference>
<protein>
    <submittedName>
        <fullName evidence="11">Uncharacterized protein</fullName>
    </submittedName>
</protein>
<dbReference type="Pfam" id="PF00932">
    <property type="entry name" value="LTD"/>
    <property type="match status" value="1"/>
</dbReference>
<dbReference type="EMBL" id="WUAV01000006">
    <property type="protein sequence ID" value="KAF1747290.1"/>
    <property type="molecule type" value="Genomic_DNA"/>
</dbReference>
<dbReference type="PROSITE" id="PS51842">
    <property type="entry name" value="IF_ROD_2"/>
    <property type="match status" value="1"/>
</dbReference>
<feature type="domain" description="IF rod" evidence="10">
    <location>
        <begin position="60"/>
        <end position="413"/>
    </location>
</feature>
<sequence>MSFSSTTPSARAPLGGRTTGNVSQDRMLKIVTEHRSGAGSGLSPFGSNAASTIRDSREREKKEMSDLNDRLASYIEKVRFLEAQNRKLAADLDALRSKWGKDTHNIRNMYEGELADAQKLIDDTNKQRKDMESQIKKMQDDLAEIRRKYEEATKGREQDRAKIDGLLVQLSNIEAEINLLKRRIAQLEDEVKRIKQENQRMLSELQRARTDLDQETLNRIDYQNQVQTLLEEIDFSRRVHDNEIKDLQTLASRDTTPENREFFKNELASAIRDIREEYDQVNNVHRNDMESWYRLKVQEIQTQSARQSMEQGYAKEEVKRLRTQLADLRGKLADLESRNSLLEKQIQELNYQLEDDQRSYEAALNDRDSQIRKMREECQALMVELQMLLDTKQTLDAEIAIYRKMLEGEENRAGLKQLVEQVVKTHAISQETDTETMRVVKGETASRQSFQRSAKGNVSIHEASPDGKYIVLQNTHRAKDEAIGEWKLKRRIDGKREIVYTIPKDFVLRAGKTLKIFARNQGVASPPDQLVYDGEDSFGSGNNVQTILFNKEGEERATHIQRQSTA</sequence>
<dbReference type="GeneID" id="9821346"/>
<dbReference type="SMART" id="SM01391">
    <property type="entry name" value="Filament"/>
    <property type="match status" value="1"/>
</dbReference>
<dbReference type="SUPFAM" id="SSF64593">
    <property type="entry name" value="Intermediate filament protein, coiled coil region"/>
    <property type="match status" value="2"/>
</dbReference>
<dbReference type="GO" id="GO:0006998">
    <property type="term" value="P:nuclear envelope organization"/>
    <property type="evidence" value="ECO:0007669"/>
    <property type="project" value="TreeGrafter"/>
</dbReference>
<dbReference type="PROSITE" id="PS51841">
    <property type="entry name" value="LTD"/>
    <property type="match status" value="1"/>
</dbReference>
<evidence type="ECO:0000313" key="11">
    <source>
        <dbReference type="EMBL" id="KAF1747290.1"/>
    </source>
</evidence>
<evidence type="ECO:0000313" key="12">
    <source>
        <dbReference type="Proteomes" id="UP000483820"/>
    </source>
</evidence>
<dbReference type="Gene3D" id="1.20.5.170">
    <property type="match status" value="1"/>
</dbReference>
<dbReference type="Gene3D" id="1.20.5.1160">
    <property type="entry name" value="Vasodilator-stimulated phosphoprotein"/>
    <property type="match status" value="2"/>
</dbReference>
<dbReference type="PANTHER" id="PTHR45721:SF12">
    <property type="entry name" value="INTERMEDIATE FILAMENT PROTEIN IFA-1"/>
    <property type="match status" value="1"/>
</dbReference>
<dbReference type="CTD" id="9821346"/>
<evidence type="ECO:0000256" key="7">
    <source>
        <dbReference type="SAM" id="Coils"/>
    </source>
</evidence>
<comment type="subcellular location">
    <subcellularLocation>
        <location evidence="1">Cytoplasm</location>
    </subcellularLocation>
</comment>
<feature type="domain" description="LTD" evidence="9">
    <location>
        <begin position="446"/>
        <end position="563"/>
    </location>
</feature>
<accession>A0A6A5FXB3</accession>
<dbReference type="GO" id="GO:0090435">
    <property type="term" value="P:protein localization to nuclear envelope"/>
    <property type="evidence" value="ECO:0007669"/>
    <property type="project" value="TreeGrafter"/>
</dbReference>
<evidence type="ECO:0000256" key="6">
    <source>
        <dbReference type="RuleBase" id="RU000685"/>
    </source>
</evidence>
<dbReference type="PANTHER" id="PTHR45721">
    <property type="entry name" value="LAMIN DM0-RELATED"/>
    <property type="match status" value="1"/>
</dbReference>
<evidence type="ECO:0000256" key="4">
    <source>
        <dbReference type="ARBA" id="ARBA00023054"/>
    </source>
</evidence>
<dbReference type="SUPFAM" id="SSF57997">
    <property type="entry name" value="Tropomyosin"/>
    <property type="match status" value="1"/>
</dbReference>
<comment type="similarity">
    <text evidence="5 6">Belongs to the intermediate filament family.</text>
</comment>
<feature type="region of interest" description="Disordered" evidence="8">
    <location>
        <begin position="1"/>
        <end position="65"/>
    </location>
</feature>
<dbReference type="GO" id="GO:0005200">
    <property type="term" value="F:structural constituent of cytoskeleton"/>
    <property type="evidence" value="ECO:0007669"/>
    <property type="project" value="TreeGrafter"/>
</dbReference>
<dbReference type="InterPro" id="IPR039008">
    <property type="entry name" value="IF_rod_dom"/>
</dbReference>
<feature type="coiled-coil region" evidence="7">
    <location>
        <begin position="318"/>
        <end position="412"/>
    </location>
</feature>
<evidence type="ECO:0000256" key="2">
    <source>
        <dbReference type="ARBA" id="ARBA00022490"/>
    </source>
</evidence>